<feature type="non-terminal residue" evidence="1">
    <location>
        <position position="321"/>
    </location>
</feature>
<organism evidence="1">
    <name type="scientific">marine sediment metagenome</name>
    <dbReference type="NCBI Taxonomy" id="412755"/>
    <lineage>
        <taxon>unclassified sequences</taxon>
        <taxon>metagenomes</taxon>
        <taxon>ecological metagenomes</taxon>
    </lineage>
</organism>
<protein>
    <submittedName>
        <fullName evidence="1">Uncharacterized protein</fullName>
    </submittedName>
</protein>
<gene>
    <name evidence="1" type="ORF">LCGC14_2089020</name>
</gene>
<dbReference type="EMBL" id="LAZR01025402">
    <property type="protein sequence ID" value="KKL72025.1"/>
    <property type="molecule type" value="Genomic_DNA"/>
</dbReference>
<name>A0A0F9GRH1_9ZZZZ</name>
<accession>A0A0F9GRH1</accession>
<evidence type="ECO:0000313" key="1">
    <source>
        <dbReference type="EMBL" id="KKL72025.1"/>
    </source>
</evidence>
<comment type="caution">
    <text evidence="1">The sequence shown here is derived from an EMBL/GenBank/DDBJ whole genome shotgun (WGS) entry which is preliminary data.</text>
</comment>
<dbReference type="AlphaFoldDB" id="A0A0F9GRH1"/>
<sequence length="321" mass="32606">MPLLKQSTATILKMGPFVSDSDGYSAKTALTIAQADIQLAKNGAALAQTSDASPTTTHDADGWYPIPLTTTDSNTSGRLTIKVTMTNTLPVWREYQVVPAEVFDSLVAGSDKLSVDLAQILGTALTETSGQLAGRFKDFFDQASATFSVATALSAFKATSVTVSDKTGFSLVSTGLALVTAWTVDITGSLSGSVGSVAGAVGSVTTAVTTDTASRTASKATGFSTHDAAAVYTAFGTGGNLTTCATATGFATPTNITAAAGVALSATGGDLIAKTSTFAMAMADANCDELLAGHTTADTVGLVLNEWQDDGRLDLLLDAIK</sequence>
<proteinExistence type="predicted"/>
<reference evidence="1" key="1">
    <citation type="journal article" date="2015" name="Nature">
        <title>Complex archaea that bridge the gap between prokaryotes and eukaryotes.</title>
        <authorList>
            <person name="Spang A."/>
            <person name="Saw J.H."/>
            <person name="Jorgensen S.L."/>
            <person name="Zaremba-Niedzwiedzka K."/>
            <person name="Martijn J."/>
            <person name="Lind A.E."/>
            <person name="van Eijk R."/>
            <person name="Schleper C."/>
            <person name="Guy L."/>
            <person name="Ettema T.J."/>
        </authorList>
    </citation>
    <scope>NUCLEOTIDE SEQUENCE</scope>
</reference>